<sequence>MSSLRPLLLSALALSALPALAQAPAKALNAVSSKDLLPHIQTLASDEFQGRAPGTAGETRTVAYIQQEFRKLGLKPGNPDGSWVQAVPMRGQKPAPSFSYTIGGQKVALNFPDDYVAHSTSQPSTVDVKHSDIVFVGYGVQAPEYGWDDYKGVDVRGKTLLMLINDPAIPDPNNPAELDPTMFKGKAMTYYGRWTYKYEIGAKLGAAAVMIIHETKPAAYPWDVVRSGGVAEHFSLLRSGDDPDAPAVPGWIQLDKAKAMMQAAGYDFDALKKQALSKEFRPVSLNATADFHIENVARNVDSRNVVAKIEGGDPKLKNEYVIYSAHWDHLGIDEKLPGGRDKQIYHGALDNASGVAALMELAKAYKSLPKAPKRSILFIATTAEEKGLLGARYYAAHPLYPLKNTVANINIDGINAWGKTAQIENVTAGHSSIDGILEKYAKAQGRLMEKDTRSELGSFYRADQLEFARAGVPVLYTKARSRYLDKPENYAREVVDNYFTHDYHQPTDGFRHDWDFSGGVQDIQLLFQVGLEIAQGVTPSWNAGSEFKAAGDRRLK</sequence>
<keyword evidence="4 7" id="KW-0732">Signal</keyword>
<dbReference type="GO" id="GO:0046872">
    <property type="term" value="F:metal ion binding"/>
    <property type="evidence" value="ECO:0007669"/>
    <property type="project" value="UniProtKB-KW"/>
</dbReference>
<evidence type="ECO:0000259" key="8">
    <source>
        <dbReference type="Pfam" id="PF04389"/>
    </source>
</evidence>
<evidence type="ECO:0000313" key="10">
    <source>
        <dbReference type="Proteomes" id="UP000184339"/>
    </source>
</evidence>
<evidence type="ECO:0000256" key="3">
    <source>
        <dbReference type="ARBA" id="ARBA00022723"/>
    </source>
</evidence>
<dbReference type="GO" id="GO:0004177">
    <property type="term" value="F:aminopeptidase activity"/>
    <property type="evidence" value="ECO:0007669"/>
    <property type="project" value="UniProtKB-KW"/>
</dbReference>
<dbReference type="OrthoDB" id="9778250at2"/>
<feature type="domain" description="Peptidase M28" evidence="8">
    <location>
        <begin position="304"/>
        <end position="524"/>
    </location>
</feature>
<dbReference type="InterPro" id="IPR007484">
    <property type="entry name" value="Peptidase_M28"/>
</dbReference>
<feature type="signal peptide" evidence="7">
    <location>
        <begin position="1"/>
        <end position="21"/>
    </location>
</feature>
<evidence type="ECO:0000256" key="7">
    <source>
        <dbReference type="SAM" id="SignalP"/>
    </source>
</evidence>
<dbReference type="STRING" id="551987.SAMN05192549_10839"/>
<evidence type="ECO:0000256" key="2">
    <source>
        <dbReference type="ARBA" id="ARBA00022670"/>
    </source>
</evidence>
<evidence type="ECO:0000256" key="4">
    <source>
        <dbReference type="ARBA" id="ARBA00022729"/>
    </source>
</evidence>
<dbReference type="PANTHER" id="PTHR12147:SF56">
    <property type="entry name" value="AMINOPEPTIDASE YDR415C-RELATED"/>
    <property type="match status" value="1"/>
</dbReference>
<feature type="chain" id="PRO_5012523073" evidence="7">
    <location>
        <begin position="22"/>
        <end position="556"/>
    </location>
</feature>
<organism evidence="9 10">
    <name type="scientific">Duganella sacchari</name>
    <dbReference type="NCBI Taxonomy" id="551987"/>
    <lineage>
        <taxon>Bacteria</taxon>
        <taxon>Pseudomonadati</taxon>
        <taxon>Pseudomonadota</taxon>
        <taxon>Betaproteobacteria</taxon>
        <taxon>Burkholderiales</taxon>
        <taxon>Oxalobacteraceae</taxon>
        <taxon>Telluria group</taxon>
        <taxon>Duganella</taxon>
    </lineage>
</organism>
<keyword evidence="10" id="KW-1185">Reference proteome</keyword>
<dbReference type="GO" id="GO:0004180">
    <property type="term" value="F:carboxypeptidase activity"/>
    <property type="evidence" value="ECO:0007669"/>
    <property type="project" value="UniProtKB-KW"/>
</dbReference>
<evidence type="ECO:0000256" key="5">
    <source>
        <dbReference type="ARBA" id="ARBA00022801"/>
    </source>
</evidence>
<name>A0A1M7QV35_9BURK</name>
<keyword evidence="5" id="KW-0378">Hydrolase</keyword>
<reference evidence="10" key="1">
    <citation type="submission" date="2016-11" db="EMBL/GenBank/DDBJ databases">
        <authorList>
            <person name="Varghese N."/>
            <person name="Submissions S."/>
        </authorList>
    </citation>
    <scope>NUCLEOTIDE SEQUENCE [LARGE SCALE GENOMIC DNA]</scope>
    <source>
        <strain evidence="10">Sac-22</strain>
    </source>
</reference>
<accession>A0A1M7QV35</accession>
<evidence type="ECO:0000256" key="6">
    <source>
        <dbReference type="ARBA" id="ARBA00022833"/>
    </source>
</evidence>
<keyword evidence="2" id="KW-0645">Protease</keyword>
<dbReference type="GO" id="GO:0006508">
    <property type="term" value="P:proteolysis"/>
    <property type="evidence" value="ECO:0007669"/>
    <property type="project" value="UniProtKB-KW"/>
</dbReference>
<dbReference type="RefSeq" id="WP_072786833.1">
    <property type="nucleotide sequence ID" value="NZ_FRCX01000008.1"/>
</dbReference>
<dbReference type="PANTHER" id="PTHR12147">
    <property type="entry name" value="METALLOPEPTIDASE M28 FAMILY MEMBER"/>
    <property type="match status" value="1"/>
</dbReference>
<protein>
    <submittedName>
        <fullName evidence="9">Zn-dependent amino-or carboxypeptidase, M28 family</fullName>
    </submittedName>
</protein>
<proteinExistence type="predicted"/>
<dbReference type="Gene3D" id="3.40.630.10">
    <property type="entry name" value="Zn peptidases"/>
    <property type="match status" value="2"/>
</dbReference>
<dbReference type="GO" id="GO:0008235">
    <property type="term" value="F:metalloexopeptidase activity"/>
    <property type="evidence" value="ECO:0007669"/>
    <property type="project" value="InterPro"/>
</dbReference>
<dbReference type="EMBL" id="FRCX01000008">
    <property type="protein sequence ID" value="SHN35376.1"/>
    <property type="molecule type" value="Genomic_DNA"/>
</dbReference>
<dbReference type="Proteomes" id="UP000184339">
    <property type="component" value="Unassembled WGS sequence"/>
</dbReference>
<gene>
    <name evidence="9" type="ORF">SAMN05192549_10839</name>
</gene>
<keyword evidence="9" id="KW-0121">Carboxypeptidase</keyword>
<dbReference type="Pfam" id="PF04389">
    <property type="entry name" value="Peptidase_M28"/>
    <property type="match status" value="1"/>
</dbReference>
<dbReference type="SUPFAM" id="SSF53187">
    <property type="entry name" value="Zn-dependent exopeptidases"/>
    <property type="match status" value="1"/>
</dbReference>
<evidence type="ECO:0000256" key="1">
    <source>
        <dbReference type="ARBA" id="ARBA00022438"/>
    </source>
</evidence>
<keyword evidence="3" id="KW-0479">Metal-binding</keyword>
<dbReference type="InterPro" id="IPR045175">
    <property type="entry name" value="M28_fam"/>
</dbReference>
<dbReference type="AlphaFoldDB" id="A0A1M7QV35"/>
<evidence type="ECO:0000313" key="9">
    <source>
        <dbReference type="EMBL" id="SHN35376.1"/>
    </source>
</evidence>
<dbReference type="InterPro" id="IPR046450">
    <property type="entry name" value="PA_dom_sf"/>
</dbReference>
<keyword evidence="6" id="KW-0862">Zinc</keyword>
<dbReference type="SUPFAM" id="SSF52025">
    <property type="entry name" value="PA domain"/>
    <property type="match status" value="1"/>
</dbReference>
<keyword evidence="1" id="KW-0031">Aminopeptidase</keyword>